<dbReference type="SMART" id="SM00289">
    <property type="entry name" value="WR1"/>
    <property type="match status" value="1"/>
</dbReference>
<dbReference type="Proteomes" id="UP001620645">
    <property type="component" value="Unassembled WGS sequence"/>
</dbReference>
<protein>
    <recommendedName>
        <fullName evidence="2">BPTI/Kunitz inhibitor domain-containing protein</fullName>
    </recommendedName>
</protein>
<name>A0ABD2JWB6_HETSC</name>
<dbReference type="Gene3D" id="4.10.410.10">
    <property type="entry name" value="Pancreatic trypsin inhibitor Kunitz domain"/>
    <property type="match status" value="2"/>
</dbReference>
<dbReference type="AlphaFoldDB" id="A0ABD2JWB6"/>
<accession>A0ABD2JWB6</accession>
<proteinExistence type="predicted"/>
<evidence type="ECO:0000313" key="3">
    <source>
        <dbReference type="EMBL" id="KAL3094718.1"/>
    </source>
</evidence>
<feature type="signal peptide" evidence="1">
    <location>
        <begin position="1"/>
        <end position="22"/>
    </location>
</feature>
<feature type="domain" description="BPTI/Kunitz inhibitor" evidence="2">
    <location>
        <begin position="154"/>
        <end position="207"/>
    </location>
</feature>
<dbReference type="Pfam" id="PF00014">
    <property type="entry name" value="Kunitz_BPTI"/>
    <property type="match status" value="2"/>
</dbReference>
<keyword evidence="4" id="KW-1185">Reference proteome</keyword>
<dbReference type="PROSITE" id="PS50279">
    <property type="entry name" value="BPTI_KUNITZ_2"/>
    <property type="match status" value="2"/>
</dbReference>
<organism evidence="3 4">
    <name type="scientific">Heterodera schachtii</name>
    <name type="common">Sugarbeet cyst nematode worm</name>
    <name type="synonym">Tylenchus schachtii</name>
    <dbReference type="NCBI Taxonomy" id="97005"/>
    <lineage>
        <taxon>Eukaryota</taxon>
        <taxon>Metazoa</taxon>
        <taxon>Ecdysozoa</taxon>
        <taxon>Nematoda</taxon>
        <taxon>Chromadorea</taxon>
        <taxon>Rhabditida</taxon>
        <taxon>Tylenchina</taxon>
        <taxon>Tylenchomorpha</taxon>
        <taxon>Tylenchoidea</taxon>
        <taxon>Heteroderidae</taxon>
        <taxon>Heteroderinae</taxon>
        <taxon>Heterodera</taxon>
    </lineage>
</organism>
<dbReference type="PRINTS" id="PR00759">
    <property type="entry name" value="BASICPTASE"/>
</dbReference>
<feature type="domain" description="BPTI/Kunitz inhibitor" evidence="2">
    <location>
        <begin position="28"/>
        <end position="82"/>
    </location>
</feature>
<gene>
    <name evidence="3" type="ORF">niasHS_006013</name>
</gene>
<dbReference type="InterPro" id="IPR053014">
    <property type="entry name" value="Cuticle_assoc_divergent"/>
</dbReference>
<reference evidence="3 4" key="1">
    <citation type="submission" date="2024-10" db="EMBL/GenBank/DDBJ databases">
        <authorList>
            <person name="Kim D."/>
        </authorList>
    </citation>
    <scope>NUCLEOTIDE SEQUENCE [LARGE SCALE GENOMIC DNA]</scope>
    <source>
        <strain evidence="3">Taebaek</strain>
    </source>
</reference>
<feature type="chain" id="PRO_5044823939" description="BPTI/Kunitz inhibitor domain-containing protein" evidence="1">
    <location>
        <begin position="23"/>
        <end position="210"/>
    </location>
</feature>
<dbReference type="InterPro" id="IPR006150">
    <property type="entry name" value="Cys_repeat_1"/>
</dbReference>
<evidence type="ECO:0000256" key="1">
    <source>
        <dbReference type="SAM" id="SignalP"/>
    </source>
</evidence>
<dbReference type="PROSITE" id="PS00280">
    <property type="entry name" value="BPTI_KUNITZ_1"/>
    <property type="match status" value="1"/>
</dbReference>
<dbReference type="EMBL" id="JBICCN010000086">
    <property type="protein sequence ID" value="KAL3094718.1"/>
    <property type="molecule type" value="Genomic_DNA"/>
</dbReference>
<dbReference type="SUPFAM" id="SSF57362">
    <property type="entry name" value="BPTI-like"/>
    <property type="match status" value="2"/>
</dbReference>
<dbReference type="CDD" id="cd00109">
    <property type="entry name" value="Kunitz-type"/>
    <property type="match status" value="1"/>
</dbReference>
<dbReference type="PANTHER" id="PTHR46339">
    <property type="entry name" value="PROTEIN CBG15282-RELATED"/>
    <property type="match status" value="1"/>
</dbReference>
<sequence>MAFRHTIKCLLFLSPIFTLGFAELNDVCGEGRDKGNDGCGTPAGGRRFYYDTITKRCQPFAYEGCGGNSNRFDSLAQCRQKCANFESAAQGSSTGDEGQHHSMVLPVPKCSGGVRAAVDADARVIECAGTEKCPDGYTCVGNKNCCPASKEIVCGIEYDTGRYAFQGSHTPRYFYKKDIDNCLLFTYYGALGNGNNFETYNECIKYCKKS</sequence>
<dbReference type="InterPro" id="IPR020901">
    <property type="entry name" value="Prtase_inh_Kunz-CS"/>
</dbReference>
<evidence type="ECO:0000259" key="2">
    <source>
        <dbReference type="PROSITE" id="PS50279"/>
    </source>
</evidence>
<dbReference type="SMART" id="SM00131">
    <property type="entry name" value="KU"/>
    <property type="match status" value="2"/>
</dbReference>
<dbReference type="InterPro" id="IPR002223">
    <property type="entry name" value="Kunitz_BPTI"/>
</dbReference>
<evidence type="ECO:0000313" key="4">
    <source>
        <dbReference type="Proteomes" id="UP001620645"/>
    </source>
</evidence>
<dbReference type="InterPro" id="IPR036880">
    <property type="entry name" value="Kunitz_BPTI_sf"/>
</dbReference>
<keyword evidence="1" id="KW-0732">Signal</keyword>
<comment type="caution">
    <text evidence="3">The sequence shown here is derived from an EMBL/GenBank/DDBJ whole genome shotgun (WGS) entry which is preliminary data.</text>
</comment>